<gene>
    <name evidence="1" type="ORF">dnm_040760</name>
</gene>
<evidence type="ECO:0000313" key="1">
    <source>
        <dbReference type="EMBL" id="QTA88036.1"/>
    </source>
</evidence>
<proteinExistence type="predicted"/>
<evidence type="ECO:0000313" key="2">
    <source>
        <dbReference type="Proteomes" id="UP000663722"/>
    </source>
</evidence>
<protein>
    <submittedName>
        <fullName evidence="1">Uncharacterized protein</fullName>
    </submittedName>
</protein>
<accession>A0A975BM46</accession>
<dbReference type="Proteomes" id="UP000663722">
    <property type="component" value="Chromosome"/>
</dbReference>
<dbReference type="AlphaFoldDB" id="A0A975BM46"/>
<reference evidence="1" key="1">
    <citation type="journal article" date="2021" name="Microb. Physiol.">
        <title>Proteogenomic Insights into the Physiology of Marine, Sulfate-Reducing, Filamentous Desulfonema limicola and Desulfonema magnum.</title>
        <authorList>
            <person name="Schnaars V."/>
            <person name="Wohlbrand L."/>
            <person name="Scheve S."/>
            <person name="Hinrichs C."/>
            <person name="Reinhardt R."/>
            <person name="Rabus R."/>
        </authorList>
    </citation>
    <scope>NUCLEOTIDE SEQUENCE</scope>
    <source>
        <strain evidence="1">4be13</strain>
    </source>
</reference>
<organism evidence="1 2">
    <name type="scientific">Desulfonema magnum</name>
    <dbReference type="NCBI Taxonomy" id="45655"/>
    <lineage>
        <taxon>Bacteria</taxon>
        <taxon>Pseudomonadati</taxon>
        <taxon>Thermodesulfobacteriota</taxon>
        <taxon>Desulfobacteria</taxon>
        <taxon>Desulfobacterales</taxon>
        <taxon>Desulfococcaceae</taxon>
        <taxon>Desulfonema</taxon>
    </lineage>
</organism>
<keyword evidence="2" id="KW-1185">Reference proteome</keyword>
<dbReference type="EMBL" id="CP061800">
    <property type="protein sequence ID" value="QTA88036.1"/>
    <property type="molecule type" value="Genomic_DNA"/>
</dbReference>
<dbReference type="RefSeq" id="WP_207682982.1">
    <property type="nucleotide sequence ID" value="NZ_CP061800.1"/>
</dbReference>
<sequence length="128" mass="14398">MKEVYELDVYKLAEKLSDALWHTFEGWPEKAKNTLILPDGVCKILPDGVYKILPDGVYKILPDGVYKILPDGVYKILPDGVYKILPDGVCNPVRNIFRIAARKRFGRGCKPRPAAKRFGRGCKPRPAA</sequence>
<name>A0A975BM46_9BACT</name>
<dbReference type="KEGG" id="dmm:dnm_040760"/>